<evidence type="ECO:0000256" key="1">
    <source>
        <dbReference type="SAM" id="Phobius"/>
    </source>
</evidence>
<evidence type="ECO:0000313" key="4">
    <source>
        <dbReference type="Proteomes" id="UP000249091"/>
    </source>
</evidence>
<keyword evidence="4" id="KW-1185">Reference proteome</keyword>
<dbReference type="RefSeq" id="WP_072701075.1">
    <property type="nucleotide sequence ID" value="NZ_JAFBBL010000001.1"/>
</dbReference>
<feature type="transmembrane region" description="Helical" evidence="1">
    <location>
        <begin position="92"/>
        <end position="114"/>
    </location>
</feature>
<dbReference type="AlphaFoldDB" id="A0A2X4U424"/>
<feature type="transmembrane region" description="Helical" evidence="1">
    <location>
        <begin position="205"/>
        <end position="226"/>
    </location>
</feature>
<feature type="transmembrane region" description="Helical" evidence="1">
    <location>
        <begin position="12"/>
        <end position="33"/>
    </location>
</feature>
<keyword evidence="1" id="KW-1133">Transmembrane helix</keyword>
<feature type="transmembrane region" description="Helical" evidence="1">
    <location>
        <begin position="60"/>
        <end position="80"/>
    </location>
</feature>
<evidence type="ECO:0000259" key="2">
    <source>
        <dbReference type="Pfam" id="PF07853"/>
    </source>
</evidence>
<dbReference type="STRING" id="1219011.GCA_001895045_02566"/>
<sequence>MSQTRVIDPVGVLFGVALPVLAAASMLFLAHLWEPRLPDEVATHWGVSGPDSFGPVESSAWTMALLVVLVGGGCCAIAALARSLLMMRRYMLVMGLGVTGLMVATYVAVLGSQLDVADAAQTTFPTWSIAVGTIAGAAVGWLGAALLRDGRERIPATQPPAPDLPRGPVESPLVDRVGIGAGTTVVLLGLILVPTVLVCAVADSWWPSVLVAAFAVLVVSLLRFTVIVDEDGIRVRNLATDAVLYDLDEIVGADVTETRPFQDWGGWGLRVKGRGRYGLVTTSGPAVVVTIASGHVFTVTSARAGELAGALNTLADRRGANAPTDATGLTEPSS</sequence>
<feature type="domain" description="DUF1648" evidence="2">
    <location>
        <begin position="22"/>
        <end position="66"/>
    </location>
</feature>
<reference evidence="3 4" key="1">
    <citation type="submission" date="2018-06" db="EMBL/GenBank/DDBJ databases">
        <authorList>
            <consortium name="Pathogen Informatics"/>
            <person name="Doyle S."/>
        </authorList>
    </citation>
    <scope>NUCLEOTIDE SEQUENCE [LARGE SCALE GENOMIC DNA]</scope>
    <source>
        <strain evidence="3 4">NCTC10994</strain>
    </source>
</reference>
<dbReference type="EMBL" id="LS483468">
    <property type="protein sequence ID" value="SQI33791.1"/>
    <property type="molecule type" value="Genomic_DNA"/>
</dbReference>
<proteinExistence type="predicted"/>
<organism evidence="3 4">
    <name type="scientific">Rhodococcus coprophilus</name>
    <dbReference type="NCBI Taxonomy" id="38310"/>
    <lineage>
        <taxon>Bacteria</taxon>
        <taxon>Bacillati</taxon>
        <taxon>Actinomycetota</taxon>
        <taxon>Actinomycetes</taxon>
        <taxon>Mycobacteriales</taxon>
        <taxon>Nocardiaceae</taxon>
        <taxon>Rhodococcus</taxon>
    </lineage>
</organism>
<keyword evidence="1" id="KW-0812">Transmembrane</keyword>
<accession>A0A2X4U424</accession>
<dbReference type="Pfam" id="PF07853">
    <property type="entry name" value="DUF1648"/>
    <property type="match status" value="1"/>
</dbReference>
<name>A0A2X4U424_9NOCA</name>
<feature type="transmembrane region" description="Helical" evidence="1">
    <location>
        <begin position="126"/>
        <end position="147"/>
    </location>
</feature>
<dbReference type="Proteomes" id="UP000249091">
    <property type="component" value="Chromosome 1"/>
</dbReference>
<dbReference type="InterPro" id="IPR012867">
    <property type="entry name" value="DUF1648"/>
</dbReference>
<keyword evidence="1" id="KW-0472">Membrane</keyword>
<protein>
    <submittedName>
        <fullName evidence="3">Hypothetical membrane protein</fullName>
    </submittedName>
</protein>
<dbReference type="KEGG" id="rcr:NCTC10994_02647"/>
<evidence type="ECO:0000313" key="3">
    <source>
        <dbReference type="EMBL" id="SQI33791.1"/>
    </source>
</evidence>
<gene>
    <name evidence="3" type="ORF">NCTC10994_02647</name>
</gene>
<feature type="transmembrane region" description="Helical" evidence="1">
    <location>
        <begin position="173"/>
        <end position="193"/>
    </location>
</feature>